<comment type="caution">
    <text evidence="2">The sequence shown here is derived from an EMBL/GenBank/DDBJ whole genome shotgun (WGS) entry which is preliminary data.</text>
</comment>
<dbReference type="EMBL" id="BSXU01000106">
    <property type="protein sequence ID" value="GMG19331.1"/>
    <property type="molecule type" value="Genomic_DNA"/>
</dbReference>
<protein>
    <submittedName>
        <fullName evidence="2">Unnamed protein product</fullName>
    </submittedName>
</protein>
<proteinExistence type="predicted"/>
<dbReference type="Proteomes" id="UP001165063">
    <property type="component" value="Unassembled WGS sequence"/>
</dbReference>
<reference evidence="2" key="1">
    <citation type="submission" date="2023-04" db="EMBL/GenBank/DDBJ databases">
        <title>Ambrosiozyma monospora NBRC 1965.</title>
        <authorList>
            <person name="Ichikawa N."/>
            <person name="Sato H."/>
            <person name="Tonouchi N."/>
        </authorList>
    </citation>
    <scope>NUCLEOTIDE SEQUENCE</scope>
    <source>
        <strain evidence="2">NBRC 1965</strain>
    </source>
</reference>
<accession>A0A9W6YQL3</accession>
<evidence type="ECO:0000256" key="1">
    <source>
        <dbReference type="SAM" id="MobiDB-lite"/>
    </source>
</evidence>
<sequence>MLKFRHPKLSATSSKAKNSRLIRSGVHDSHPPSNSNVQTFIAPLSTIPVSSLLVSLLSTSSKVKKDKRFIIKVTDEMYESIFGILFNNGVLKTGTLQKLERRLQDLQRKEPH</sequence>
<name>A0A9W6YQL3_AMBMO</name>
<organism evidence="2 3">
    <name type="scientific">Ambrosiozyma monospora</name>
    <name type="common">Yeast</name>
    <name type="synonym">Endomycopsis monosporus</name>
    <dbReference type="NCBI Taxonomy" id="43982"/>
    <lineage>
        <taxon>Eukaryota</taxon>
        <taxon>Fungi</taxon>
        <taxon>Dikarya</taxon>
        <taxon>Ascomycota</taxon>
        <taxon>Saccharomycotina</taxon>
        <taxon>Pichiomycetes</taxon>
        <taxon>Pichiales</taxon>
        <taxon>Pichiaceae</taxon>
        <taxon>Ambrosiozyma</taxon>
    </lineage>
</organism>
<feature type="region of interest" description="Disordered" evidence="1">
    <location>
        <begin position="1"/>
        <end position="35"/>
    </location>
</feature>
<evidence type="ECO:0000313" key="3">
    <source>
        <dbReference type="Proteomes" id="UP001165063"/>
    </source>
</evidence>
<dbReference type="AlphaFoldDB" id="A0A9W6YQL3"/>
<evidence type="ECO:0000313" key="2">
    <source>
        <dbReference type="EMBL" id="GMG19331.1"/>
    </source>
</evidence>
<gene>
    <name evidence="2" type="ORF">Amon01_000038400</name>
</gene>
<keyword evidence="3" id="KW-1185">Reference proteome</keyword>